<gene>
    <name evidence="1" type="ORF">H839_10548</name>
</gene>
<proteinExistence type="predicted"/>
<sequence>MIYLYQVANLKNVKKQMFGQERNFDEQQNPKLFYNCSKPDISTKITYFLTKAKNTTAALLQNLVY</sequence>
<evidence type="ECO:0000313" key="1">
    <source>
        <dbReference type="EMBL" id="EZP77030.1"/>
    </source>
</evidence>
<accession>A0ABC9VF35</accession>
<protein>
    <submittedName>
        <fullName evidence="1">Uncharacterized protein</fullName>
    </submittedName>
</protein>
<keyword evidence="2" id="KW-1185">Reference proteome</keyword>
<name>A0ABC9VF35_9BACL</name>
<reference evidence="1 2" key="1">
    <citation type="journal article" date="2014" name="Appl. Microbiol. Biotechnol.">
        <title>Transformable facultative thermophile Geobacillus stearothermophilus NUB3621 as a host strain for metabolic engineering.</title>
        <authorList>
            <person name="Blanchard K."/>
            <person name="Robic S."/>
            <person name="Matsumura I."/>
        </authorList>
    </citation>
    <scope>NUCLEOTIDE SEQUENCE [LARGE SCALE GENOMIC DNA]</scope>
    <source>
        <strain evidence="1 2">NUB3621</strain>
    </source>
</reference>
<dbReference type="Proteomes" id="UP000023566">
    <property type="component" value="Chromosome"/>
</dbReference>
<comment type="caution">
    <text evidence="1">The sequence shown here is derived from an EMBL/GenBank/DDBJ whole genome shotgun (WGS) entry which is preliminary data.</text>
</comment>
<dbReference type="AlphaFoldDB" id="A0ABC9VF35"/>
<organism evidence="1 2">
    <name type="scientific">Parageobacillus genomosp. 1</name>
    <dbReference type="NCBI Taxonomy" id="1295642"/>
    <lineage>
        <taxon>Bacteria</taxon>
        <taxon>Bacillati</taxon>
        <taxon>Bacillota</taxon>
        <taxon>Bacilli</taxon>
        <taxon>Bacillales</taxon>
        <taxon>Anoxybacillaceae</taxon>
        <taxon>Parageobacillus</taxon>
    </lineage>
</organism>
<evidence type="ECO:0000313" key="2">
    <source>
        <dbReference type="Proteomes" id="UP000023566"/>
    </source>
</evidence>
<dbReference type="EMBL" id="AOTZ01000005">
    <property type="protein sequence ID" value="EZP77030.1"/>
    <property type="molecule type" value="Genomic_DNA"/>
</dbReference>